<reference evidence="2 3" key="1">
    <citation type="submission" date="2021-09" db="EMBL/GenBank/DDBJ databases">
        <title>Whole genome sequence of Nocardioides sp. GBK3QG-3.</title>
        <authorList>
            <person name="Tuo L."/>
        </authorList>
    </citation>
    <scope>NUCLEOTIDE SEQUENCE [LARGE SCALE GENOMIC DNA]</scope>
    <source>
        <strain evidence="2 3">GBK3QG-3</strain>
    </source>
</reference>
<accession>A0ABS7UFV9</accession>
<organism evidence="2 3">
    <name type="scientific">Nocardioides mangrovi</name>
    <dbReference type="NCBI Taxonomy" id="2874580"/>
    <lineage>
        <taxon>Bacteria</taxon>
        <taxon>Bacillati</taxon>
        <taxon>Actinomycetota</taxon>
        <taxon>Actinomycetes</taxon>
        <taxon>Propionibacteriales</taxon>
        <taxon>Nocardioidaceae</taxon>
        <taxon>Nocardioides</taxon>
    </lineage>
</organism>
<comment type="caution">
    <text evidence="2">The sequence shown here is derived from an EMBL/GenBank/DDBJ whole genome shotgun (WGS) entry which is preliminary data.</text>
</comment>
<dbReference type="EMBL" id="JAIQZJ010000008">
    <property type="protein sequence ID" value="MBZ5739527.1"/>
    <property type="molecule type" value="Genomic_DNA"/>
</dbReference>
<keyword evidence="3" id="KW-1185">Reference proteome</keyword>
<gene>
    <name evidence="2" type="ORF">K8U61_15240</name>
</gene>
<evidence type="ECO:0008006" key="4">
    <source>
        <dbReference type="Google" id="ProtNLM"/>
    </source>
</evidence>
<evidence type="ECO:0000313" key="2">
    <source>
        <dbReference type="EMBL" id="MBZ5739527.1"/>
    </source>
</evidence>
<name>A0ABS7UFV9_9ACTN</name>
<dbReference type="SUPFAM" id="SSF54909">
    <property type="entry name" value="Dimeric alpha+beta barrel"/>
    <property type="match status" value="1"/>
</dbReference>
<protein>
    <recommendedName>
        <fullName evidence="4">EthD domain-containing protein</fullName>
    </recommendedName>
</protein>
<evidence type="ECO:0000256" key="1">
    <source>
        <dbReference type="SAM" id="MobiDB-lite"/>
    </source>
</evidence>
<proteinExistence type="predicted"/>
<dbReference type="RefSeq" id="WP_224123894.1">
    <property type="nucleotide sequence ID" value="NZ_JAIQZJ010000008.1"/>
</dbReference>
<dbReference type="Proteomes" id="UP000780875">
    <property type="component" value="Unassembled WGS sequence"/>
</dbReference>
<evidence type="ECO:0000313" key="3">
    <source>
        <dbReference type="Proteomes" id="UP000780875"/>
    </source>
</evidence>
<dbReference type="InterPro" id="IPR011008">
    <property type="entry name" value="Dimeric_a/b-barrel"/>
</dbReference>
<feature type="region of interest" description="Disordered" evidence="1">
    <location>
        <begin position="176"/>
        <end position="196"/>
    </location>
</feature>
<sequence length="196" mass="22261">MPDPVRRVHAGLVLVLGEPAALPPRPGEARWQALDGRPPTWLTTYDVPDVAAARDHARAVARATLEVRTYEQLDEHTRAGRPDAERPPLLLTVSVEVPPELEDELHRWYVERHIPLLHRVDGWWRTRRYRLVDGPGPRWLAVHEIAGQHVFDDPEYAAAVTPDRRDQIMAGVTRRERRLFAAPGRPPAPRDPAKGQ</sequence>